<evidence type="ECO:0000256" key="9">
    <source>
        <dbReference type="ARBA" id="ARBA00023136"/>
    </source>
</evidence>
<feature type="region of interest" description="Disordered" evidence="10">
    <location>
        <begin position="93"/>
        <end position="174"/>
    </location>
</feature>
<accession>A0A7X1AI41</accession>
<keyword evidence="3" id="KW-0813">Transport</keyword>
<dbReference type="Proteomes" id="UP000520513">
    <property type="component" value="Unassembled WGS sequence"/>
</dbReference>
<evidence type="ECO:0000256" key="7">
    <source>
        <dbReference type="ARBA" id="ARBA00022927"/>
    </source>
</evidence>
<dbReference type="GO" id="GO:0055085">
    <property type="term" value="P:transmembrane transport"/>
    <property type="evidence" value="ECO:0007669"/>
    <property type="project" value="InterPro"/>
</dbReference>
<feature type="compositionally biased region" description="Low complexity" evidence="10">
    <location>
        <begin position="130"/>
        <end position="149"/>
    </location>
</feature>
<dbReference type="EMBL" id="JAAXCZ010000001">
    <property type="protein sequence ID" value="MBC2379440.1"/>
    <property type="molecule type" value="Genomic_DNA"/>
</dbReference>
<dbReference type="GO" id="GO:0015031">
    <property type="term" value="P:protein transport"/>
    <property type="evidence" value="ECO:0007669"/>
    <property type="project" value="UniProtKB-KW"/>
</dbReference>
<feature type="transmembrane region" description="Helical" evidence="11">
    <location>
        <begin position="15"/>
        <end position="36"/>
    </location>
</feature>
<dbReference type="PANTHER" id="PTHR33446">
    <property type="entry name" value="PROTEIN TONB-RELATED"/>
    <property type="match status" value="1"/>
</dbReference>
<protein>
    <submittedName>
        <fullName evidence="14">Energy transducer TonB</fullName>
    </submittedName>
</protein>
<keyword evidence="8 11" id="KW-1133">Transmembrane helix</keyword>
<name>A0A7X1AI41_9PSED</name>
<keyword evidence="9 11" id="KW-0472">Membrane</keyword>
<evidence type="ECO:0000313" key="13">
    <source>
        <dbReference type="EMBL" id="MBC2379440.1"/>
    </source>
</evidence>
<dbReference type="InterPro" id="IPR006260">
    <property type="entry name" value="TonB/TolA_C"/>
</dbReference>
<dbReference type="GO" id="GO:0098797">
    <property type="term" value="C:plasma membrane protein complex"/>
    <property type="evidence" value="ECO:0007669"/>
    <property type="project" value="TreeGrafter"/>
</dbReference>
<dbReference type="Proteomes" id="UP000534677">
    <property type="component" value="Unassembled WGS sequence"/>
</dbReference>
<gene>
    <name evidence="13" type="ORF">HF209_00655</name>
    <name evidence="14" type="ORF">HF257_02965</name>
</gene>
<dbReference type="AlphaFoldDB" id="A0A7X1AI41"/>
<evidence type="ECO:0000256" key="11">
    <source>
        <dbReference type="SAM" id="Phobius"/>
    </source>
</evidence>
<feature type="compositionally biased region" description="Polar residues" evidence="10">
    <location>
        <begin position="105"/>
        <end position="121"/>
    </location>
</feature>
<comment type="caution">
    <text evidence="14">The sequence shown here is derived from an EMBL/GenBank/DDBJ whole genome shotgun (WGS) entry which is preliminary data.</text>
</comment>
<evidence type="ECO:0000256" key="4">
    <source>
        <dbReference type="ARBA" id="ARBA00022475"/>
    </source>
</evidence>
<dbReference type="Pfam" id="PF03544">
    <property type="entry name" value="TonB_C"/>
    <property type="match status" value="1"/>
</dbReference>
<evidence type="ECO:0000256" key="5">
    <source>
        <dbReference type="ARBA" id="ARBA00022519"/>
    </source>
</evidence>
<evidence type="ECO:0000256" key="8">
    <source>
        <dbReference type="ARBA" id="ARBA00022989"/>
    </source>
</evidence>
<dbReference type="RefSeq" id="WP_185703343.1">
    <property type="nucleotide sequence ID" value="NZ_JAAXCZ010000001.1"/>
</dbReference>
<evidence type="ECO:0000256" key="6">
    <source>
        <dbReference type="ARBA" id="ARBA00022692"/>
    </source>
</evidence>
<feature type="domain" description="TonB C-terminal" evidence="12">
    <location>
        <begin position="176"/>
        <end position="263"/>
    </location>
</feature>
<proteinExistence type="inferred from homology"/>
<evidence type="ECO:0000256" key="2">
    <source>
        <dbReference type="ARBA" id="ARBA00006555"/>
    </source>
</evidence>
<evidence type="ECO:0000313" key="16">
    <source>
        <dbReference type="Proteomes" id="UP000534677"/>
    </source>
</evidence>
<evidence type="ECO:0000259" key="12">
    <source>
        <dbReference type="PROSITE" id="PS52015"/>
    </source>
</evidence>
<keyword evidence="16" id="KW-1185">Reference proteome</keyword>
<feature type="compositionally biased region" description="Polar residues" evidence="10">
    <location>
        <begin position="153"/>
        <end position="174"/>
    </location>
</feature>
<evidence type="ECO:0000313" key="15">
    <source>
        <dbReference type="Proteomes" id="UP000520513"/>
    </source>
</evidence>
<reference evidence="15 16" key="1">
    <citation type="submission" date="2020-04" db="EMBL/GenBank/DDBJ databases">
        <title>Pseudomonas crami sp. nov., a novel proteolytic bacterial species isolated from cream.</title>
        <authorList>
            <person name="Hofmann K."/>
            <person name="Woller A."/>
            <person name="Huptas C."/>
            <person name="Wenning M."/>
            <person name="Scherer S."/>
            <person name="Doll E.V."/>
        </authorList>
    </citation>
    <scope>NUCLEOTIDE SEQUENCE [LARGE SCALE GENOMIC DNA]</scope>
    <source>
        <strain evidence="13 16">WS 5096</strain>
        <strain evidence="14 15">WS 5106</strain>
    </source>
</reference>
<dbReference type="PROSITE" id="PS52015">
    <property type="entry name" value="TONB_CTD"/>
    <property type="match status" value="1"/>
</dbReference>
<evidence type="ECO:0000256" key="1">
    <source>
        <dbReference type="ARBA" id="ARBA00004383"/>
    </source>
</evidence>
<dbReference type="GO" id="GO:0031992">
    <property type="term" value="F:energy transducer activity"/>
    <property type="evidence" value="ECO:0007669"/>
    <property type="project" value="TreeGrafter"/>
</dbReference>
<keyword evidence="7" id="KW-0653">Protein transport</keyword>
<comment type="subcellular location">
    <subcellularLocation>
        <location evidence="1">Cell inner membrane</location>
        <topology evidence="1">Single-pass membrane protein</topology>
        <orientation evidence="1">Periplasmic side</orientation>
    </subcellularLocation>
</comment>
<keyword evidence="6 11" id="KW-0812">Transmembrane</keyword>
<dbReference type="EMBL" id="JAAXCY010000001">
    <property type="protein sequence ID" value="MBC2404954.1"/>
    <property type="molecule type" value="Genomic_DNA"/>
</dbReference>
<dbReference type="SUPFAM" id="SSF74653">
    <property type="entry name" value="TolA/TonB C-terminal domain"/>
    <property type="match status" value="1"/>
</dbReference>
<dbReference type="PANTHER" id="PTHR33446:SF2">
    <property type="entry name" value="PROTEIN TONB"/>
    <property type="match status" value="1"/>
</dbReference>
<dbReference type="NCBIfam" id="TIGR01352">
    <property type="entry name" value="tonB_Cterm"/>
    <property type="match status" value="1"/>
</dbReference>
<dbReference type="InterPro" id="IPR037682">
    <property type="entry name" value="TonB_C"/>
</dbReference>
<sequence length="263" mass="27940">MSKTAPDYLNPPRKALWSIATLITLSVYAALIAWWLHTPVVAVAEAAPAAMMIELAAAPVAQAVEEDLQVAPDKVVQKQLNAPSVKLAKALPKKVVPAARPSPAKQATSPLKDSAQGTYSSAPDHAAEFASAPQTPTEPSAPSATTAPPKLDTQVSDTTAANQSSRGSADPTQKVQWEAQLLAHLERFKRYPQNARDRGDRGVAYLRFEIDSNGTVLSASIVRSAGFAELDSATLDMINRASPVPRPPEGSKTRFTVPVVFAK</sequence>
<comment type="similarity">
    <text evidence="2">Belongs to the TonB family.</text>
</comment>
<organism evidence="14 15">
    <name type="scientific">Pseudomonas cremoris</name>
    <dbReference type="NCBI Taxonomy" id="2724178"/>
    <lineage>
        <taxon>Bacteria</taxon>
        <taxon>Pseudomonadati</taxon>
        <taxon>Pseudomonadota</taxon>
        <taxon>Gammaproteobacteria</taxon>
        <taxon>Pseudomonadales</taxon>
        <taxon>Pseudomonadaceae</taxon>
        <taxon>Pseudomonas</taxon>
    </lineage>
</organism>
<evidence type="ECO:0000313" key="14">
    <source>
        <dbReference type="EMBL" id="MBC2404954.1"/>
    </source>
</evidence>
<keyword evidence="5" id="KW-0997">Cell inner membrane</keyword>
<evidence type="ECO:0000256" key="3">
    <source>
        <dbReference type="ARBA" id="ARBA00022448"/>
    </source>
</evidence>
<dbReference type="InterPro" id="IPR051045">
    <property type="entry name" value="TonB-dependent_transducer"/>
</dbReference>
<dbReference type="Gene3D" id="3.30.1150.10">
    <property type="match status" value="1"/>
</dbReference>
<evidence type="ECO:0000256" key="10">
    <source>
        <dbReference type="SAM" id="MobiDB-lite"/>
    </source>
</evidence>
<keyword evidence="4" id="KW-1003">Cell membrane</keyword>